<dbReference type="InterPro" id="IPR036890">
    <property type="entry name" value="HATPase_C_sf"/>
</dbReference>
<dbReference type="InterPro" id="IPR003594">
    <property type="entry name" value="HATPase_dom"/>
</dbReference>
<feature type="transmembrane region" description="Helical" evidence="12">
    <location>
        <begin position="29"/>
        <end position="49"/>
    </location>
</feature>
<comment type="catalytic activity">
    <reaction evidence="1">
        <text>ATP + protein L-histidine = ADP + protein N-phospho-L-histidine.</text>
        <dbReference type="EC" id="2.7.13.3"/>
    </reaction>
</comment>
<feature type="domain" description="HAMP" evidence="14">
    <location>
        <begin position="317"/>
        <end position="369"/>
    </location>
</feature>
<dbReference type="InterPro" id="IPR010559">
    <property type="entry name" value="Sig_transdc_His_kin_internal"/>
</dbReference>
<evidence type="ECO:0000256" key="9">
    <source>
        <dbReference type="ARBA" id="ARBA00022840"/>
    </source>
</evidence>
<gene>
    <name evidence="15" type="ORF">DN757_11365</name>
</gene>
<keyword evidence="12" id="KW-1133">Transmembrane helix</keyword>
<evidence type="ECO:0000256" key="1">
    <source>
        <dbReference type="ARBA" id="ARBA00000085"/>
    </source>
</evidence>
<evidence type="ECO:0000256" key="6">
    <source>
        <dbReference type="ARBA" id="ARBA00022679"/>
    </source>
</evidence>
<keyword evidence="6" id="KW-0808">Transferase</keyword>
<evidence type="ECO:0000256" key="5">
    <source>
        <dbReference type="ARBA" id="ARBA00022553"/>
    </source>
</evidence>
<dbReference type="PROSITE" id="PS50885">
    <property type="entry name" value="HAMP"/>
    <property type="match status" value="1"/>
</dbReference>
<dbReference type="Gene3D" id="6.10.340.10">
    <property type="match status" value="1"/>
</dbReference>
<keyword evidence="10" id="KW-0902">Two-component regulatory system</keyword>
<dbReference type="AlphaFoldDB" id="A0A2W6NHY5"/>
<protein>
    <recommendedName>
        <fullName evidence="3">histidine kinase</fullName>
        <ecNumber evidence="3">2.7.13.3</ecNumber>
    </recommendedName>
</protein>
<reference evidence="15 16" key="1">
    <citation type="submission" date="2018-06" db="EMBL/GenBank/DDBJ databases">
        <title>Isolation of heavy metals resistant Paenibacillus silvae NC2 from Gold-Copper mine in ZiJin, China.</title>
        <authorList>
            <person name="Xu J."/>
            <person name="Mazhar H.S."/>
            <person name="Rensing C."/>
        </authorList>
    </citation>
    <scope>NUCLEOTIDE SEQUENCE [LARGE SCALE GENOMIC DNA]</scope>
    <source>
        <strain evidence="15 16">NC2</strain>
    </source>
</reference>
<evidence type="ECO:0000256" key="4">
    <source>
        <dbReference type="ARBA" id="ARBA00022475"/>
    </source>
</evidence>
<dbReference type="InterPro" id="IPR005467">
    <property type="entry name" value="His_kinase_dom"/>
</dbReference>
<comment type="subcellular location">
    <subcellularLocation>
        <location evidence="2">Cell membrane</location>
        <topology evidence="2">Multi-pass membrane protein</topology>
    </subcellularLocation>
</comment>
<keyword evidence="9" id="KW-0067">ATP-binding</keyword>
<keyword evidence="7" id="KW-0547">Nucleotide-binding</keyword>
<feature type="transmembrane region" description="Helical" evidence="12">
    <location>
        <begin position="296"/>
        <end position="320"/>
    </location>
</feature>
<dbReference type="Pfam" id="PF06580">
    <property type="entry name" value="His_kinase"/>
    <property type="match status" value="1"/>
</dbReference>
<evidence type="ECO:0000256" key="8">
    <source>
        <dbReference type="ARBA" id="ARBA00022777"/>
    </source>
</evidence>
<sequence length="603" mass="67746">MVVSFTCRKRGFRKVRRQIRPFNSLRNQIFVGFVMVMLVVLLIAGITAYDRVASLLKSNAEKHIQQTAVQASGRLDALIAQVNSLTAQVADDTYLQRLLYEEKQGKKATFNQRQALLQIAGSYQSFINGAQSMEIYTTNYSRIFPMDDRSLSHRLDRGWIAQADEGKGRLVWAGSDPDDPSILLAIRRINLLDRSFEHGGYVVVRMQRSFFQLNDLERSDGSQDSIMLLDGGGEVVTSNLDVHLDPRAVMNSESVVQNGKESYIVVKQRSELTGWMLAVLTPLRETTEGVSILRTALFVSGIIGVVLFLVMSFFLSTMITRPLIRLMRAMRGAQPGAMRPNLMVSSTSEINELNEVYNQMVYRQNELAQVVHDKEVMQSRAELKALQSQINPHFLFNSLEAFYWSLEDKGEEEMARMVIAMSRLFRYIITSPHQDEWVTIADELEHVERYLNIMQMRLGDRMQWEIRLSEELRTVPMPKLLIQPLVENAVLYGVESTLKPGKIEINVYPSSITGLVCVEVRDDGPGIEAERLQTIQQALKGGDPLAPGRGTGVGLVNVHQRLQLYFGGSPLGGNARLVVDSEAGAGTVIRFHIPKGTEAAYDS</sequence>
<proteinExistence type="predicted"/>
<dbReference type="SMART" id="SM00387">
    <property type="entry name" value="HATPase_c"/>
    <property type="match status" value="1"/>
</dbReference>
<keyword evidence="11 12" id="KW-0472">Membrane</keyword>
<dbReference type="PANTHER" id="PTHR34220">
    <property type="entry name" value="SENSOR HISTIDINE KINASE YPDA"/>
    <property type="match status" value="1"/>
</dbReference>
<evidence type="ECO:0000256" key="2">
    <source>
        <dbReference type="ARBA" id="ARBA00004651"/>
    </source>
</evidence>
<dbReference type="Pfam" id="PF02518">
    <property type="entry name" value="HATPase_c"/>
    <property type="match status" value="1"/>
</dbReference>
<evidence type="ECO:0000313" key="15">
    <source>
        <dbReference type="EMBL" id="PZT55567.1"/>
    </source>
</evidence>
<comment type="caution">
    <text evidence="15">The sequence shown here is derived from an EMBL/GenBank/DDBJ whole genome shotgun (WGS) entry which is preliminary data.</text>
</comment>
<dbReference type="GO" id="GO:0000155">
    <property type="term" value="F:phosphorelay sensor kinase activity"/>
    <property type="evidence" value="ECO:0007669"/>
    <property type="project" value="InterPro"/>
</dbReference>
<dbReference type="GO" id="GO:0005886">
    <property type="term" value="C:plasma membrane"/>
    <property type="evidence" value="ECO:0007669"/>
    <property type="project" value="UniProtKB-SubCell"/>
</dbReference>
<evidence type="ECO:0000259" key="13">
    <source>
        <dbReference type="PROSITE" id="PS50109"/>
    </source>
</evidence>
<dbReference type="InterPro" id="IPR003660">
    <property type="entry name" value="HAMP_dom"/>
</dbReference>
<keyword evidence="8 15" id="KW-0418">Kinase</keyword>
<feature type="domain" description="Histidine kinase" evidence="13">
    <location>
        <begin position="481"/>
        <end position="597"/>
    </location>
</feature>
<evidence type="ECO:0000256" key="11">
    <source>
        <dbReference type="ARBA" id="ARBA00023136"/>
    </source>
</evidence>
<dbReference type="InterPro" id="IPR050640">
    <property type="entry name" value="Bact_2-comp_sensor_kinase"/>
</dbReference>
<dbReference type="EMBL" id="QKWW01000029">
    <property type="protein sequence ID" value="PZT55567.1"/>
    <property type="molecule type" value="Genomic_DNA"/>
</dbReference>
<evidence type="ECO:0000313" key="16">
    <source>
        <dbReference type="Proteomes" id="UP000249204"/>
    </source>
</evidence>
<dbReference type="Gene3D" id="3.30.565.10">
    <property type="entry name" value="Histidine kinase-like ATPase, C-terminal domain"/>
    <property type="match status" value="1"/>
</dbReference>
<dbReference type="PANTHER" id="PTHR34220:SF7">
    <property type="entry name" value="SENSOR HISTIDINE KINASE YPDA"/>
    <property type="match status" value="1"/>
</dbReference>
<dbReference type="PROSITE" id="PS50109">
    <property type="entry name" value="HIS_KIN"/>
    <property type="match status" value="1"/>
</dbReference>
<keyword evidence="12" id="KW-0812">Transmembrane</keyword>
<keyword evidence="4" id="KW-1003">Cell membrane</keyword>
<dbReference type="SUPFAM" id="SSF55874">
    <property type="entry name" value="ATPase domain of HSP90 chaperone/DNA topoisomerase II/histidine kinase"/>
    <property type="match status" value="1"/>
</dbReference>
<accession>A0A2W6NHY5</accession>
<name>A0A2W6NHY5_9BACL</name>
<dbReference type="GO" id="GO:0005524">
    <property type="term" value="F:ATP binding"/>
    <property type="evidence" value="ECO:0007669"/>
    <property type="project" value="UniProtKB-KW"/>
</dbReference>
<evidence type="ECO:0000256" key="12">
    <source>
        <dbReference type="SAM" id="Phobius"/>
    </source>
</evidence>
<evidence type="ECO:0000259" key="14">
    <source>
        <dbReference type="PROSITE" id="PS50885"/>
    </source>
</evidence>
<evidence type="ECO:0000256" key="3">
    <source>
        <dbReference type="ARBA" id="ARBA00012438"/>
    </source>
</evidence>
<evidence type="ECO:0000256" key="10">
    <source>
        <dbReference type="ARBA" id="ARBA00023012"/>
    </source>
</evidence>
<dbReference type="EC" id="2.7.13.3" evidence="3"/>
<organism evidence="15 16">
    <name type="scientific">Paenibacillus silvae</name>
    <dbReference type="NCBI Taxonomy" id="1325358"/>
    <lineage>
        <taxon>Bacteria</taxon>
        <taxon>Bacillati</taxon>
        <taxon>Bacillota</taxon>
        <taxon>Bacilli</taxon>
        <taxon>Bacillales</taxon>
        <taxon>Paenibacillaceae</taxon>
        <taxon>Paenibacillus</taxon>
    </lineage>
</organism>
<evidence type="ECO:0000256" key="7">
    <source>
        <dbReference type="ARBA" id="ARBA00022741"/>
    </source>
</evidence>
<keyword evidence="5" id="KW-0597">Phosphoprotein</keyword>
<dbReference type="Proteomes" id="UP000249204">
    <property type="component" value="Unassembled WGS sequence"/>
</dbReference>